<keyword evidence="1" id="KW-0472">Membrane</keyword>
<evidence type="ECO:0000313" key="3">
    <source>
        <dbReference type="Proteomes" id="UP001187346"/>
    </source>
</evidence>
<keyword evidence="1" id="KW-1133">Transmembrane helix</keyword>
<evidence type="ECO:0000313" key="2">
    <source>
        <dbReference type="EMBL" id="MDV7215993.1"/>
    </source>
</evidence>
<dbReference type="Proteomes" id="UP001187346">
    <property type="component" value="Unassembled WGS sequence"/>
</dbReference>
<feature type="transmembrane region" description="Helical" evidence="1">
    <location>
        <begin position="16"/>
        <end position="40"/>
    </location>
</feature>
<dbReference type="RefSeq" id="WP_317770706.1">
    <property type="nucleotide sequence ID" value="NZ_JAWMAJ010000020.1"/>
</dbReference>
<name>A0ABU4F7N1_9ACTN</name>
<evidence type="ECO:0000256" key="1">
    <source>
        <dbReference type="SAM" id="Phobius"/>
    </source>
</evidence>
<accession>A0ABU4F7N1</accession>
<comment type="caution">
    <text evidence="2">The sequence shown here is derived from an EMBL/GenBank/DDBJ whole genome shotgun (WGS) entry which is preliminary data.</text>
</comment>
<sequence length="58" mass="5896">MTITTTPVRRRGGSGLLMAAPALLLFGLFGFVHLVGVAALSVARWDGLGSIGWAGAAN</sequence>
<organism evidence="2 3">
    <name type="scientific">Streptomyces prunicolor</name>
    <dbReference type="NCBI Taxonomy" id="67348"/>
    <lineage>
        <taxon>Bacteria</taxon>
        <taxon>Bacillati</taxon>
        <taxon>Actinomycetota</taxon>
        <taxon>Actinomycetes</taxon>
        <taxon>Kitasatosporales</taxon>
        <taxon>Streptomycetaceae</taxon>
        <taxon>Streptomyces</taxon>
    </lineage>
</organism>
<keyword evidence="1" id="KW-0812">Transmembrane</keyword>
<reference evidence="2 3" key="1">
    <citation type="submission" date="2023-10" db="EMBL/GenBank/DDBJ databases">
        <title>Characterization of rhizosphere-enriched actinobacteria from wheat plants lab-grown on chernevaya soil.</title>
        <authorList>
            <person name="Tikhonova E.N."/>
            <person name="Konopkin A."/>
            <person name="Kravchenko I.K."/>
        </authorList>
    </citation>
    <scope>NUCLEOTIDE SEQUENCE [LARGE SCALE GENOMIC DNA]</scope>
    <source>
        <strain evidence="2 3">RR29</strain>
    </source>
</reference>
<dbReference type="EMBL" id="JAWMAJ010000020">
    <property type="protein sequence ID" value="MDV7215993.1"/>
    <property type="molecule type" value="Genomic_DNA"/>
</dbReference>
<gene>
    <name evidence="2" type="ORF">R5A26_08510</name>
</gene>
<protein>
    <recommendedName>
        <fullName evidence="4">MFS transporter</fullName>
    </recommendedName>
</protein>
<evidence type="ECO:0008006" key="4">
    <source>
        <dbReference type="Google" id="ProtNLM"/>
    </source>
</evidence>
<proteinExistence type="predicted"/>
<keyword evidence="3" id="KW-1185">Reference proteome</keyword>